<dbReference type="EMBL" id="JAIQCV010000005">
    <property type="protein sequence ID" value="KAH1097911.1"/>
    <property type="molecule type" value="Genomic_DNA"/>
</dbReference>
<name>A0A9D4AA53_9ROSI</name>
<keyword evidence="2" id="KW-1185">Reference proteome</keyword>
<evidence type="ECO:0000313" key="2">
    <source>
        <dbReference type="Proteomes" id="UP000828251"/>
    </source>
</evidence>
<sequence>MITRWDSPHLSLQCARIPARMPCECYKRYEFLSSELALGMIEQDQEGKQKRNDQERLPEKAYCFAIVGMVIGRQ</sequence>
<reference evidence="1 2" key="1">
    <citation type="journal article" date="2021" name="Plant Biotechnol. J.">
        <title>Multi-omics assisted identification of the key and species-specific regulatory components of drought-tolerant mechanisms in Gossypium stocksii.</title>
        <authorList>
            <person name="Yu D."/>
            <person name="Ke L."/>
            <person name="Zhang D."/>
            <person name="Wu Y."/>
            <person name="Sun Y."/>
            <person name="Mei J."/>
            <person name="Sun J."/>
            <person name="Sun Y."/>
        </authorList>
    </citation>
    <scope>NUCLEOTIDE SEQUENCE [LARGE SCALE GENOMIC DNA]</scope>
    <source>
        <strain evidence="2">cv. E1</strain>
        <tissue evidence="1">Leaf</tissue>
    </source>
</reference>
<evidence type="ECO:0000313" key="1">
    <source>
        <dbReference type="EMBL" id="KAH1097911.1"/>
    </source>
</evidence>
<gene>
    <name evidence="1" type="ORF">J1N35_014832</name>
</gene>
<dbReference type="Proteomes" id="UP000828251">
    <property type="component" value="Unassembled WGS sequence"/>
</dbReference>
<protein>
    <submittedName>
        <fullName evidence="1">Uncharacterized protein</fullName>
    </submittedName>
</protein>
<dbReference type="AlphaFoldDB" id="A0A9D4AA53"/>
<proteinExistence type="predicted"/>
<accession>A0A9D4AA53</accession>
<organism evidence="1 2">
    <name type="scientific">Gossypium stocksii</name>
    <dbReference type="NCBI Taxonomy" id="47602"/>
    <lineage>
        <taxon>Eukaryota</taxon>
        <taxon>Viridiplantae</taxon>
        <taxon>Streptophyta</taxon>
        <taxon>Embryophyta</taxon>
        <taxon>Tracheophyta</taxon>
        <taxon>Spermatophyta</taxon>
        <taxon>Magnoliopsida</taxon>
        <taxon>eudicotyledons</taxon>
        <taxon>Gunneridae</taxon>
        <taxon>Pentapetalae</taxon>
        <taxon>rosids</taxon>
        <taxon>malvids</taxon>
        <taxon>Malvales</taxon>
        <taxon>Malvaceae</taxon>
        <taxon>Malvoideae</taxon>
        <taxon>Gossypium</taxon>
    </lineage>
</organism>
<comment type="caution">
    <text evidence="1">The sequence shown here is derived from an EMBL/GenBank/DDBJ whole genome shotgun (WGS) entry which is preliminary data.</text>
</comment>